<dbReference type="Pfam" id="PF00561">
    <property type="entry name" value="Abhydrolase_1"/>
    <property type="match status" value="1"/>
</dbReference>
<dbReference type="Gene3D" id="3.40.50.1820">
    <property type="entry name" value="alpha/beta hydrolase"/>
    <property type="match status" value="1"/>
</dbReference>
<protein>
    <submittedName>
        <fullName evidence="1">Alpha/beta hydrolase</fullName>
    </submittedName>
</protein>
<gene>
    <name evidence="1" type="ORF">C3928_01860</name>
</gene>
<dbReference type="PANTHER" id="PTHR43433:SF5">
    <property type="entry name" value="AB HYDROLASE-1 DOMAIN-CONTAINING PROTEIN"/>
    <property type="match status" value="1"/>
</dbReference>
<dbReference type="InterPro" id="IPR000639">
    <property type="entry name" value="Epox_hydrolase-like"/>
</dbReference>
<accession>A0A2S6F7T0</accession>
<keyword evidence="1" id="KW-0378">Hydrolase</keyword>
<name>A0A2S6F7T0_LEGPN</name>
<dbReference type="EMBL" id="PQWY01000002">
    <property type="protein sequence ID" value="PPK33504.1"/>
    <property type="molecule type" value="Genomic_DNA"/>
</dbReference>
<sequence>MATLKINGVDIYYELHGQGKPLVLIAGYCCDHTFWSAMLHELTEKFQVLIFDNRGIGQTRDNGGTFTLEAQADDIMVFLEQLGFRNPFILGQSMGGAIAQLIAKKHGEKIAKLIILNSVAKFNMRANDAMESLLNLRKENISFDLLIEAGIPWFFSSEYLAEPKNISIFKESLKNNPYPQSIQDQERQFRTIPSFDSRGWLHEIRVPTLVIAAEEDILTLPAESQQLAAGIPDAQFITIPGGHSSPLEQPSIVNEAILKFLTST</sequence>
<dbReference type="InterPro" id="IPR000073">
    <property type="entry name" value="AB_hydrolase_1"/>
</dbReference>
<dbReference type="GO" id="GO:0016787">
    <property type="term" value="F:hydrolase activity"/>
    <property type="evidence" value="ECO:0007669"/>
    <property type="project" value="UniProtKB-KW"/>
</dbReference>
<dbReference type="PRINTS" id="PR00412">
    <property type="entry name" value="EPOXHYDRLASE"/>
</dbReference>
<dbReference type="SUPFAM" id="SSF53474">
    <property type="entry name" value="alpha/beta-Hydrolases"/>
    <property type="match status" value="1"/>
</dbReference>
<dbReference type="PANTHER" id="PTHR43433">
    <property type="entry name" value="HYDROLASE, ALPHA/BETA FOLD FAMILY PROTEIN"/>
    <property type="match status" value="1"/>
</dbReference>
<dbReference type="OrthoDB" id="7057597at2"/>
<dbReference type="Proteomes" id="UP000239239">
    <property type="component" value="Unassembled WGS sequence"/>
</dbReference>
<comment type="caution">
    <text evidence="1">The sequence shown here is derived from an EMBL/GenBank/DDBJ whole genome shotgun (WGS) entry which is preliminary data.</text>
</comment>
<evidence type="ECO:0000313" key="1">
    <source>
        <dbReference type="EMBL" id="PPK33504.1"/>
    </source>
</evidence>
<proteinExistence type="predicted"/>
<dbReference type="InterPro" id="IPR029058">
    <property type="entry name" value="AB_hydrolase_fold"/>
</dbReference>
<evidence type="ECO:0000313" key="2">
    <source>
        <dbReference type="Proteomes" id="UP000239239"/>
    </source>
</evidence>
<dbReference type="InterPro" id="IPR050471">
    <property type="entry name" value="AB_hydrolase"/>
</dbReference>
<dbReference type="PRINTS" id="PR00111">
    <property type="entry name" value="ABHYDROLASE"/>
</dbReference>
<dbReference type="RefSeq" id="WP_027227928.1">
    <property type="nucleotide sequence ID" value="NZ_CP017601.1"/>
</dbReference>
<reference evidence="1 2" key="1">
    <citation type="submission" date="2018-02" db="EMBL/GenBank/DDBJ databases">
        <title>Draft genome sequences of four Legionella pneumophila clinical strains isolated in Ontario.</title>
        <authorList>
            <person name="Fortuna A."/>
            <person name="Ramnarine R."/>
            <person name="Li A."/>
            <person name="Frantz C."/>
            <person name="Mallo G."/>
        </authorList>
    </citation>
    <scope>NUCLEOTIDE SEQUENCE [LARGE SCALE GENOMIC DNA]</scope>
    <source>
        <strain evidence="1 2">LG61</strain>
    </source>
</reference>
<organism evidence="1 2">
    <name type="scientific">Legionella pneumophila</name>
    <dbReference type="NCBI Taxonomy" id="446"/>
    <lineage>
        <taxon>Bacteria</taxon>
        <taxon>Pseudomonadati</taxon>
        <taxon>Pseudomonadota</taxon>
        <taxon>Gammaproteobacteria</taxon>
        <taxon>Legionellales</taxon>
        <taxon>Legionellaceae</taxon>
        <taxon>Legionella</taxon>
    </lineage>
</organism>
<dbReference type="AlphaFoldDB" id="A0A2S6F7T0"/>